<evidence type="ECO:0000256" key="9">
    <source>
        <dbReference type="ARBA" id="ARBA00023270"/>
    </source>
</evidence>
<keyword evidence="14" id="KW-1185">Reference proteome</keyword>
<dbReference type="SUPFAM" id="SSF51569">
    <property type="entry name" value="Aldolase"/>
    <property type="match status" value="1"/>
</dbReference>
<feature type="active site" description="Schiff-base intermediate with substrate" evidence="11">
    <location>
        <position position="140"/>
    </location>
</feature>
<comment type="catalytic activity">
    <reaction evidence="10 11">
        <text>D-sedoheptulose 7-phosphate + D-glyceraldehyde 3-phosphate = D-erythrose 4-phosphate + beta-D-fructose 6-phosphate</text>
        <dbReference type="Rhea" id="RHEA:17053"/>
        <dbReference type="ChEBI" id="CHEBI:16897"/>
        <dbReference type="ChEBI" id="CHEBI:57483"/>
        <dbReference type="ChEBI" id="CHEBI:57634"/>
        <dbReference type="ChEBI" id="CHEBI:59776"/>
        <dbReference type="EC" id="2.2.1.2"/>
    </reaction>
</comment>
<evidence type="ECO:0000256" key="6">
    <source>
        <dbReference type="ARBA" id="ARBA00022490"/>
    </source>
</evidence>
<dbReference type="GO" id="GO:0006098">
    <property type="term" value="P:pentose-phosphate shunt"/>
    <property type="evidence" value="ECO:0007669"/>
    <property type="project" value="UniProtKB-UniRule"/>
</dbReference>
<evidence type="ECO:0000256" key="5">
    <source>
        <dbReference type="ARBA" id="ARBA00013151"/>
    </source>
</evidence>
<dbReference type="PANTHER" id="PTHR10683">
    <property type="entry name" value="TRANSALDOLASE"/>
    <property type="match status" value="1"/>
</dbReference>
<dbReference type="PANTHER" id="PTHR10683:SF31">
    <property type="entry name" value="TRANSALDOLASE"/>
    <property type="match status" value="1"/>
</dbReference>
<evidence type="ECO:0000256" key="1">
    <source>
        <dbReference type="ARBA" id="ARBA00003518"/>
    </source>
</evidence>
<dbReference type="Gene3D" id="3.20.20.70">
    <property type="entry name" value="Aldolase class I"/>
    <property type="match status" value="1"/>
</dbReference>
<organism evidence="12 14">
    <name type="scientific">Streptomyces agglomeratus</name>
    <dbReference type="NCBI Taxonomy" id="285458"/>
    <lineage>
        <taxon>Bacteria</taxon>
        <taxon>Bacillati</taxon>
        <taxon>Actinomycetota</taxon>
        <taxon>Actinomycetes</taxon>
        <taxon>Kitasatosporales</taxon>
        <taxon>Streptomycetaceae</taxon>
        <taxon>Streptomyces</taxon>
    </lineage>
</organism>
<dbReference type="NCBIfam" id="TIGR00876">
    <property type="entry name" value="tal_mycobact"/>
    <property type="match status" value="1"/>
</dbReference>
<keyword evidence="8 11" id="KW-0570">Pentose shunt</keyword>
<evidence type="ECO:0000256" key="8">
    <source>
        <dbReference type="ARBA" id="ARBA00023126"/>
    </source>
</evidence>
<keyword evidence="7 11" id="KW-0808">Transferase</keyword>
<dbReference type="CDD" id="cd00955">
    <property type="entry name" value="Transaldolase_like"/>
    <property type="match status" value="1"/>
</dbReference>
<evidence type="ECO:0000313" key="12">
    <source>
        <dbReference type="EMBL" id="OEJ20864.1"/>
    </source>
</evidence>
<evidence type="ECO:0000313" key="14">
    <source>
        <dbReference type="Proteomes" id="UP000095759"/>
    </source>
</evidence>
<proteinExistence type="inferred from homology"/>
<dbReference type="Pfam" id="PF00923">
    <property type="entry name" value="TAL_FSA"/>
    <property type="match status" value="1"/>
</dbReference>
<evidence type="ECO:0000256" key="2">
    <source>
        <dbReference type="ARBA" id="ARBA00004496"/>
    </source>
</evidence>
<dbReference type="NCBIfam" id="NF002881">
    <property type="entry name" value="PRK03343.1"/>
    <property type="match status" value="1"/>
</dbReference>
<dbReference type="GO" id="GO:0004801">
    <property type="term" value="F:transaldolase activity"/>
    <property type="evidence" value="ECO:0007669"/>
    <property type="project" value="UniProtKB-UniRule"/>
</dbReference>
<comment type="function">
    <text evidence="1 11">Transaldolase is important for the balance of metabolites in the pentose-phosphate pathway.</text>
</comment>
<evidence type="ECO:0000256" key="7">
    <source>
        <dbReference type="ARBA" id="ARBA00022679"/>
    </source>
</evidence>
<dbReference type="GO" id="GO:0005737">
    <property type="term" value="C:cytoplasm"/>
    <property type="evidence" value="ECO:0007669"/>
    <property type="project" value="UniProtKB-SubCell"/>
</dbReference>
<dbReference type="InterPro" id="IPR001585">
    <property type="entry name" value="TAL/FSA"/>
</dbReference>
<keyword evidence="6 11" id="KW-0963">Cytoplasm</keyword>
<comment type="caution">
    <text evidence="12">The sequence shown here is derived from an EMBL/GenBank/DDBJ whole genome shotgun (WGS) entry which is preliminary data.</text>
</comment>
<dbReference type="UniPathway" id="UPA00115">
    <property type="reaction ID" value="UER00414"/>
</dbReference>
<evidence type="ECO:0000256" key="10">
    <source>
        <dbReference type="ARBA" id="ARBA00048810"/>
    </source>
</evidence>
<dbReference type="STRING" id="285458.BGM19_01625"/>
<dbReference type="InterPro" id="IPR013785">
    <property type="entry name" value="Aldolase_TIM"/>
</dbReference>
<dbReference type="RefSeq" id="WP_069774553.1">
    <property type="nucleotide sequence ID" value="NZ_MEHI01000001.1"/>
</dbReference>
<reference evidence="12 14" key="1">
    <citation type="submission" date="2016-08" db="EMBL/GenBank/DDBJ databases">
        <title>Complete genome sequence of Streptomyces agglomeratus strain 6-3-2, a novel anti-MRSA actinomycete isolated from Wuli of Tebit, China.</title>
        <authorList>
            <person name="Chen X."/>
        </authorList>
    </citation>
    <scope>NUCLEOTIDE SEQUENCE [LARGE SCALE GENOMIC DNA]</scope>
    <source>
        <strain evidence="12 14">6-3-2</strain>
    </source>
</reference>
<accession>A0A1E5NX83</accession>
<name>A0A1E5NX83_9ACTN</name>
<dbReference type="OrthoDB" id="9809101at2"/>
<dbReference type="GO" id="GO:0005975">
    <property type="term" value="P:carbohydrate metabolic process"/>
    <property type="evidence" value="ECO:0007669"/>
    <property type="project" value="InterPro"/>
</dbReference>
<dbReference type="Proteomes" id="UP000095759">
    <property type="component" value="Unassembled WGS sequence"/>
</dbReference>
<sequence>MSENLDRLAAEGVAVWLDDLSRERLASGGLADLVRDQRVVGITSNPTIFAKAIRSGARYDAQLGDLARRGVRVEEAVRLLTAFDVRWACDVLRPVYEASDGVDGRVSLEVDPRVAHDTAATIAEARALWWLVDRPNLFVKIPATRPGLEAISTALAEGININVTLVFSLDRYDQVLRAFLDGMGKAHAAGRDLASIASVASFFVSRVDTEVDSRLDKIGTPDAMALRGRAAIANARLAYQHFEQAAASQEWQALAAAGMRPQRPLWASTGVKDPAYADTRYVDELVAPGVVNTMPEQTLRAVADHGRIQGDTIHGTYPASQQVLDDLETAGVSYDDVVRVLEDEGIAKFTASGNELFEQLDAELQPTRTAA</sequence>
<evidence type="ECO:0000256" key="11">
    <source>
        <dbReference type="HAMAP-Rule" id="MF_00493"/>
    </source>
</evidence>
<dbReference type="PROSITE" id="PS01054">
    <property type="entry name" value="TRANSALDOLASE_1"/>
    <property type="match status" value="1"/>
</dbReference>
<evidence type="ECO:0000256" key="4">
    <source>
        <dbReference type="ARBA" id="ARBA00008426"/>
    </source>
</evidence>
<protein>
    <recommendedName>
        <fullName evidence="5 11">Transaldolase</fullName>
        <ecNumber evidence="5 11">2.2.1.2</ecNumber>
    </recommendedName>
</protein>
<dbReference type="PIRSF" id="PIRSF036915">
    <property type="entry name" value="Trnald_Bac_Plnt"/>
    <property type="match status" value="1"/>
</dbReference>
<evidence type="ECO:0000256" key="3">
    <source>
        <dbReference type="ARBA" id="ARBA00004857"/>
    </source>
</evidence>
<dbReference type="EC" id="2.2.1.2" evidence="5 11"/>
<gene>
    <name evidence="11" type="primary">tal</name>
    <name evidence="13" type="ORF">AS594_34870</name>
    <name evidence="12" type="ORF">AS594_40175</name>
</gene>
<comment type="subcellular location">
    <subcellularLocation>
        <location evidence="2 11">Cytoplasm</location>
    </subcellularLocation>
</comment>
<comment type="pathway">
    <text evidence="3 11">Carbohydrate degradation; pentose phosphate pathway; D-glyceraldehyde 3-phosphate and beta-D-fructose 6-phosphate from D-ribose 5-phosphate and D-xylulose 5-phosphate (non-oxidative stage): step 2/3.</text>
</comment>
<dbReference type="HAMAP" id="MF_00493">
    <property type="entry name" value="Transaldolase_2"/>
    <property type="match status" value="1"/>
</dbReference>
<dbReference type="InterPro" id="IPR018225">
    <property type="entry name" value="Transaldolase_AS"/>
</dbReference>
<comment type="similarity">
    <text evidence="4 11">Belongs to the transaldolase family. Type 2 subfamily.</text>
</comment>
<dbReference type="EMBL" id="MEHJ01000001">
    <property type="protein sequence ID" value="OEJ28851.1"/>
    <property type="molecule type" value="Genomic_DNA"/>
</dbReference>
<evidence type="ECO:0000313" key="13">
    <source>
        <dbReference type="EMBL" id="OEJ28851.1"/>
    </source>
</evidence>
<dbReference type="EMBL" id="MEHJ01000004">
    <property type="protein sequence ID" value="OEJ20864.1"/>
    <property type="molecule type" value="Genomic_DNA"/>
</dbReference>
<keyword evidence="9 11" id="KW-0704">Schiff base</keyword>
<dbReference type="AlphaFoldDB" id="A0A1E5NX83"/>
<dbReference type="InterPro" id="IPR004732">
    <property type="entry name" value="Transaldolase_2"/>
</dbReference>